<keyword evidence="1" id="KW-0812">Transmembrane</keyword>
<dbReference type="AlphaFoldDB" id="A0AAF0IBL3"/>
<dbReference type="KEGG" id="oyw:OdinLCB4_000840"/>
<sequence>MRIIVPIIIFIAVTLTLTWILVFYVNLPAELLPLGFSNTIKGTSYIELQLLYLLGGDPLHTSNPYLKGLLLNFEAYPYFNIIVWFTAGVIAGFISDSFLKSALTGLNSGILLGFISWVIYWGVLYGFEISSLITSSTIYQLSFYVLGGLKCCWIGVLGGLTGFFIRRRTGR</sequence>
<dbReference type="Proteomes" id="UP000186851">
    <property type="component" value="Chromosome"/>
</dbReference>
<evidence type="ECO:0000313" key="3">
    <source>
        <dbReference type="Proteomes" id="UP000186851"/>
    </source>
</evidence>
<keyword evidence="1" id="KW-0472">Membrane</keyword>
<dbReference type="EMBL" id="CP091871">
    <property type="protein sequence ID" value="WEU40510.1"/>
    <property type="molecule type" value="Genomic_DNA"/>
</dbReference>
<feature type="transmembrane region" description="Helical" evidence="1">
    <location>
        <begin position="75"/>
        <end position="94"/>
    </location>
</feature>
<accession>A0AAF0IBL3</accession>
<name>A0AAF0IBL3_ODILC</name>
<feature type="transmembrane region" description="Helical" evidence="1">
    <location>
        <begin position="143"/>
        <end position="165"/>
    </location>
</feature>
<evidence type="ECO:0000313" key="2">
    <source>
        <dbReference type="EMBL" id="WEU40510.1"/>
    </source>
</evidence>
<proteinExistence type="predicted"/>
<protein>
    <submittedName>
        <fullName evidence="2">Uncharacterized protein</fullName>
    </submittedName>
</protein>
<feature type="transmembrane region" description="Helical" evidence="1">
    <location>
        <begin position="7"/>
        <end position="27"/>
    </location>
</feature>
<reference evidence="2" key="2">
    <citation type="journal article" date="2022" name="Nat. Microbiol.">
        <title>A closed Candidatus Odinarchaeum chromosome exposes Asgard archaeal viruses.</title>
        <authorList>
            <person name="Tamarit D."/>
            <person name="Caceres E.F."/>
            <person name="Krupovic M."/>
            <person name="Nijland R."/>
            <person name="Eme L."/>
            <person name="Robinson N.P."/>
            <person name="Ettema T.J.G."/>
        </authorList>
    </citation>
    <scope>NUCLEOTIDE SEQUENCE</scope>
    <source>
        <strain evidence="2">LCB_4</strain>
    </source>
</reference>
<organism evidence="2 3">
    <name type="scientific">Odinarchaeota yellowstonii (strain LCB_4)</name>
    <dbReference type="NCBI Taxonomy" id="1841599"/>
    <lineage>
        <taxon>Archaea</taxon>
        <taxon>Promethearchaeati</taxon>
        <taxon>Candidatus Odinarchaeota</taxon>
        <taxon>Candidatus Odinarchaeia</taxon>
        <taxon>Candidatus Odinarchaeales</taxon>
        <taxon>Candidatus Odinarchaeaceae</taxon>
        <taxon>Candidatus Odinarchaeum</taxon>
    </lineage>
</organism>
<evidence type="ECO:0000256" key="1">
    <source>
        <dbReference type="SAM" id="Phobius"/>
    </source>
</evidence>
<gene>
    <name evidence="2" type="ORF">OdinLCB4_000840</name>
</gene>
<feature type="transmembrane region" description="Helical" evidence="1">
    <location>
        <begin position="106"/>
        <end position="123"/>
    </location>
</feature>
<keyword evidence="1" id="KW-1133">Transmembrane helix</keyword>
<reference evidence="2" key="1">
    <citation type="journal article" date="2017" name="Nature">
        <title>Asgard archaea illuminate the origin of eukaryotic cellular complexity.</title>
        <authorList>
            <person name="Zaremba-Niedzwiedzka K."/>
            <person name="Caceres E.F."/>
            <person name="Saw J.H."/>
            <person name="Backstrom D."/>
            <person name="Juzokaite L."/>
            <person name="Vancaester E."/>
            <person name="Seitz K.W."/>
            <person name="Anantharaman K."/>
            <person name="Starnawski P."/>
            <person name="Kjeldsen K.U."/>
            <person name="Scott M.B."/>
            <person name="Nunoura T."/>
            <person name="Banfield J.F."/>
            <person name="Schramm A."/>
            <person name="Baker B.J."/>
            <person name="Spang A."/>
            <person name="Ettema T.J.G."/>
        </authorList>
    </citation>
    <scope>NUCLEOTIDE SEQUENCE</scope>
    <source>
        <strain evidence="2">LCB_4</strain>
    </source>
</reference>